<accession>A0A6C0DX89</accession>
<dbReference type="EMBL" id="MN739689">
    <property type="protein sequence ID" value="QHT21334.1"/>
    <property type="molecule type" value="Genomic_DNA"/>
</dbReference>
<organism evidence="2">
    <name type="scientific">viral metagenome</name>
    <dbReference type="NCBI Taxonomy" id="1070528"/>
    <lineage>
        <taxon>unclassified sequences</taxon>
        <taxon>metagenomes</taxon>
        <taxon>organismal metagenomes</taxon>
    </lineage>
</organism>
<evidence type="ECO:0000259" key="1">
    <source>
        <dbReference type="Pfam" id="PF19066"/>
    </source>
</evidence>
<dbReference type="InterPro" id="IPR043915">
    <property type="entry name" value="P9_TM"/>
</dbReference>
<protein>
    <recommendedName>
        <fullName evidence="1">Minor capsid protein P9 transmembrane helices domain-containing protein</fullName>
    </recommendedName>
</protein>
<reference evidence="2" key="1">
    <citation type="journal article" date="2020" name="Nature">
        <title>Giant virus diversity and host interactions through global metagenomics.</title>
        <authorList>
            <person name="Schulz F."/>
            <person name="Roux S."/>
            <person name="Paez-Espino D."/>
            <person name="Jungbluth S."/>
            <person name="Walsh D.A."/>
            <person name="Denef V.J."/>
            <person name="McMahon K.D."/>
            <person name="Konstantinidis K.T."/>
            <person name="Eloe-Fadrosh E.A."/>
            <person name="Kyrpides N.C."/>
            <person name="Woyke T."/>
        </authorList>
    </citation>
    <scope>NUCLEOTIDE SEQUENCE</scope>
    <source>
        <strain evidence="2">GVMAG-M-3300023174-92</strain>
    </source>
</reference>
<sequence length="247" mass="27814">MSTLQKSEFSTDLSSNSVYTDDLKDLVPFWFDNPNIMFQAKYVTEFFPVDGMTYNQKLNAITRSVILITIASFLYSQKLRVLIVGILSVSAIYVMHYFHVKNAVSKEGYEPGSLEDLNAYDGFEDTFDTPSSTNPFSNVLLPDYDYNVDKKPAPPAFNDRVSNSILDQAKQIVIEQNPGQPDIADKLFTDLGEQYIFEQSLKPFYSNPATTIPNDQAGFSDFCYGGMVSCKEGNLFACARNLDRHTN</sequence>
<dbReference type="Pfam" id="PF19066">
    <property type="entry name" value="P9_TM"/>
    <property type="match status" value="1"/>
</dbReference>
<name>A0A6C0DX89_9ZZZZ</name>
<evidence type="ECO:0000313" key="2">
    <source>
        <dbReference type="EMBL" id="QHT21334.1"/>
    </source>
</evidence>
<dbReference type="AlphaFoldDB" id="A0A6C0DX89"/>
<proteinExistence type="predicted"/>
<feature type="domain" description="Minor capsid protein P9 transmembrane helices" evidence="1">
    <location>
        <begin position="29"/>
        <end position="96"/>
    </location>
</feature>